<feature type="transmembrane region" description="Helical" evidence="6">
    <location>
        <begin position="348"/>
        <end position="372"/>
    </location>
</feature>
<dbReference type="Proteomes" id="UP000624703">
    <property type="component" value="Unassembled WGS sequence"/>
</dbReference>
<dbReference type="SUPFAM" id="SSF50978">
    <property type="entry name" value="WD40 repeat-like"/>
    <property type="match status" value="1"/>
</dbReference>
<dbReference type="CDD" id="cd14014">
    <property type="entry name" value="STKc_PknB_like"/>
    <property type="match status" value="1"/>
</dbReference>
<dbReference type="InterPro" id="IPR017441">
    <property type="entry name" value="Protein_kinase_ATP_BS"/>
</dbReference>
<feature type="domain" description="Protein kinase" evidence="7">
    <location>
        <begin position="43"/>
        <end position="324"/>
    </location>
</feature>
<dbReference type="SUPFAM" id="SSF56112">
    <property type="entry name" value="Protein kinase-like (PK-like)"/>
    <property type="match status" value="1"/>
</dbReference>
<dbReference type="GO" id="GO:0005524">
    <property type="term" value="F:ATP binding"/>
    <property type="evidence" value="ECO:0007669"/>
    <property type="project" value="UniProtKB-UniRule"/>
</dbReference>
<keyword evidence="6" id="KW-0812">Transmembrane</keyword>
<dbReference type="AlphaFoldDB" id="A0A8J7SGP4"/>
<dbReference type="PROSITE" id="PS50011">
    <property type="entry name" value="PROTEIN_KINASE_DOM"/>
    <property type="match status" value="1"/>
</dbReference>
<dbReference type="PANTHER" id="PTHR43289">
    <property type="entry name" value="MITOGEN-ACTIVATED PROTEIN KINASE KINASE KINASE 20-RELATED"/>
    <property type="match status" value="1"/>
</dbReference>
<sequence length="779" mass="87594">MPNETCDICGNEIPSDSLNCPHCTFSAFFAGDQAEDSLNIPGFEILDVIGEGGFGLVYQAEQTEPVHRSVAMKVLKMEAMAKATRSRFAEEVQTLALLEHPGIARIYESGETDEGLPFYVMELVQGLTLMEWIQQKKPTLAQRLIVFQKICDAVEHAHIRGVIHRDLKPTNILINNEDSLPKVIDFGVARVFEGPVSVGREVTLDVQLMGTPEFMSPEQLAGEANIDIRSDVYSLGCILYSMLSTKSLFRETLQKAHSWKDKLDAIDEFAPPSLSSFTPDGIYGRTERNRLKELDWLAWKAIAKKRDDRYQTVSELNLDLTRFLSNQPISAGPPSWIYRTRKFLSRNLAAVITLSMVMVTLLGTTITTYILALKAVAPKEKTVQELNQEFNKNRQLSRYINNLHEVASIESLDHARTLMEFELNDQAGERLDRAVTFYSKNQDVGMAAAAFNAWHRKQYDLKPADPNILFTVEDHILSSDGKTRFDLDGVQFHFTGFWDPSEHPASEWIDELMTQIKLWQDSNDERISEIISSRHNGSTLFLTKSGDLYFITPSTPAQNIDQHVSAAGFTINSSATGIAYLKEHKQISIFDLETGEKCTVIDAPADIATIYLSDNNKHLTAVTPDQTLYVYECLEATLSPKVIRHTAANDGKSTGDLLFSFSRFGSVIATAHTNDSKIKFWNSMTGEPHGPPIDIEGQIEQLKFSRSSFYLYTAQKRTQLNEPVSFLNIWSMQYRHKIAESPDFKGIITDLELSKKDSAAGIRTSENKTAVWPFLQISK</sequence>
<dbReference type="Pfam" id="PF00069">
    <property type="entry name" value="Pkinase"/>
    <property type="match status" value="1"/>
</dbReference>
<dbReference type="InterPro" id="IPR011009">
    <property type="entry name" value="Kinase-like_dom_sf"/>
</dbReference>
<keyword evidence="1" id="KW-0808">Transferase</keyword>
<dbReference type="InterPro" id="IPR000719">
    <property type="entry name" value="Prot_kinase_dom"/>
</dbReference>
<protein>
    <submittedName>
        <fullName evidence="8">Protein kinase</fullName>
    </submittedName>
</protein>
<keyword evidence="6" id="KW-1133">Transmembrane helix</keyword>
<dbReference type="SMART" id="SM00220">
    <property type="entry name" value="S_TKc"/>
    <property type="match status" value="1"/>
</dbReference>
<gene>
    <name evidence="8" type="ORF">JIN82_03635</name>
</gene>
<evidence type="ECO:0000256" key="3">
    <source>
        <dbReference type="ARBA" id="ARBA00022777"/>
    </source>
</evidence>
<dbReference type="InterPro" id="IPR008271">
    <property type="entry name" value="Ser/Thr_kinase_AS"/>
</dbReference>
<dbReference type="Gene3D" id="1.10.510.10">
    <property type="entry name" value="Transferase(Phosphotransferase) domain 1"/>
    <property type="match status" value="1"/>
</dbReference>
<dbReference type="PROSITE" id="PS00108">
    <property type="entry name" value="PROTEIN_KINASE_ST"/>
    <property type="match status" value="1"/>
</dbReference>
<evidence type="ECO:0000256" key="4">
    <source>
        <dbReference type="ARBA" id="ARBA00022840"/>
    </source>
</evidence>
<keyword evidence="6" id="KW-0472">Membrane</keyword>
<evidence type="ECO:0000256" key="1">
    <source>
        <dbReference type="ARBA" id="ARBA00022679"/>
    </source>
</evidence>
<dbReference type="InterPro" id="IPR036322">
    <property type="entry name" value="WD40_repeat_dom_sf"/>
</dbReference>
<evidence type="ECO:0000313" key="9">
    <source>
        <dbReference type="Proteomes" id="UP000624703"/>
    </source>
</evidence>
<keyword evidence="3 8" id="KW-0418">Kinase</keyword>
<evidence type="ECO:0000256" key="2">
    <source>
        <dbReference type="ARBA" id="ARBA00022741"/>
    </source>
</evidence>
<keyword evidence="4 5" id="KW-0067">ATP-binding</keyword>
<name>A0A8J7SGP4_9BACT</name>
<dbReference type="RefSeq" id="WP_200310283.1">
    <property type="nucleotide sequence ID" value="NZ_JAENIM010000020.1"/>
</dbReference>
<dbReference type="GO" id="GO:0004674">
    <property type="term" value="F:protein serine/threonine kinase activity"/>
    <property type="evidence" value="ECO:0007669"/>
    <property type="project" value="TreeGrafter"/>
</dbReference>
<dbReference type="PROSITE" id="PS00107">
    <property type="entry name" value="PROTEIN_KINASE_ATP"/>
    <property type="match status" value="1"/>
</dbReference>
<reference evidence="8" key="1">
    <citation type="submission" date="2021-01" db="EMBL/GenBank/DDBJ databases">
        <title>Modified the classification status of verrucomicrobia.</title>
        <authorList>
            <person name="Feng X."/>
        </authorList>
    </citation>
    <scope>NUCLEOTIDE SEQUENCE</scope>
    <source>
        <strain evidence="8">_KCTC 22039</strain>
    </source>
</reference>
<dbReference type="Gene3D" id="2.130.10.10">
    <property type="entry name" value="YVTN repeat-like/Quinoprotein amine dehydrogenase"/>
    <property type="match status" value="1"/>
</dbReference>
<keyword evidence="9" id="KW-1185">Reference proteome</keyword>
<keyword evidence="2 5" id="KW-0547">Nucleotide-binding</keyword>
<dbReference type="PANTHER" id="PTHR43289:SF6">
    <property type="entry name" value="SERINE_THREONINE-PROTEIN KINASE NEKL-3"/>
    <property type="match status" value="1"/>
</dbReference>
<evidence type="ECO:0000259" key="7">
    <source>
        <dbReference type="PROSITE" id="PS50011"/>
    </source>
</evidence>
<evidence type="ECO:0000256" key="5">
    <source>
        <dbReference type="PROSITE-ProRule" id="PRU10141"/>
    </source>
</evidence>
<dbReference type="EMBL" id="JAENIM010000020">
    <property type="protein sequence ID" value="MBK1790245.1"/>
    <property type="molecule type" value="Genomic_DNA"/>
</dbReference>
<proteinExistence type="predicted"/>
<comment type="caution">
    <text evidence="8">The sequence shown here is derived from an EMBL/GenBank/DDBJ whole genome shotgun (WGS) entry which is preliminary data.</text>
</comment>
<dbReference type="InterPro" id="IPR015943">
    <property type="entry name" value="WD40/YVTN_repeat-like_dom_sf"/>
</dbReference>
<evidence type="ECO:0000313" key="8">
    <source>
        <dbReference type="EMBL" id="MBK1790245.1"/>
    </source>
</evidence>
<feature type="binding site" evidence="5">
    <location>
        <position position="73"/>
    </location>
    <ligand>
        <name>ATP</name>
        <dbReference type="ChEBI" id="CHEBI:30616"/>
    </ligand>
</feature>
<accession>A0A8J7SGP4</accession>
<evidence type="ECO:0000256" key="6">
    <source>
        <dbReference type="SAM" id="Phobius"/>
    </source>
</evidence>
<organism evidence="8 9">
    <name type="scientific">Persicirhabdus sediminis</name>
    <dbReference type="NCBI Taxonomy" id="454144"/>
    <lineage>
        <taxon>Bacteria</taxon>
        <taxon>Pseudomonadati</taxon>
        <taxon>Verrucomicrobiota</taxon>
        <taxon>Verrucomicrobiia</taxon>
        <taxon>Verrucomicrobiales</taxon>
        <taxon>Verrucomicrobiaceae</taxon>
        <taxon>Persicirhabdus</taxon>
    </lineage>
</organism>